<feature type="compositionally biased region" description="Polar residues" evidence="6">
    <location>
        <begin position="202"/>
        <end position="226"/>
    </location>
</feature>
<dbReference type="EMBL" id="CAJNOG010000321">
    <property type="protein sequence ID" value="CAF1172068.1"/>
    <property type="molecule type" value="Genomic_DNA"/>
</dbReference>
<dbReference type="FunFam" id="1.10.10.10:FF:000039">
    <property type="entry name" value="Friend leukemia integration 1 transcription factor"/>
    <property type="match status" value="1"/>
</dbReference>
<dbReference type="PRINTS" id="PR00454">
    <property type="entry name" value="ETSDOMAIN"/>
</dbReference>
<reference evidence="8" key="1">
    <citation type="submission" date="2021-02" db="EMBL/GenBank/DDBJ databases">
        <authorList>
            <person name="Nowell W R."/>
        </authorList>
    </citation>
    <scope>NUCLEOTIDE SEQUENCE</scope>
</reference>
<proteinExistence type="inferred from homology"/>
<evidence type="ECO:0000256" key="6">
    <source>
        <dbReference type="SAM" id="MobiDB-lite"/>
    </source>
</evidence>
<organism evidence="8 9">
    <name type="scientific">Adineta steineri</name>
    <dbReference type="NCBI Taxonomy" id="433720"/>
    <lineage>
        <taxon>Eukaryota</taxon>
        <taxon>Metazoa</taxon>
        <taxon>Spiralia</taxon>
        <taxon>Gnathifera</taxon>
        <taxon>Rotifera</taxon>
        <taxon>Eurotatoria</taxon>
        <taxon>Bdelloidea</taxon>
        <taxon>Adinetida</taxon>
        <taxon>Adinetidae</taxon>
        <taxon>Adineta</taxon>
    </lineage>
</organism>
<dbReference type="Proteomes" id="UP000663845">
    <property type="component" value="Unassembled WGS sequence"/>
</dbReference>
<dbReference type="GO" id="GO:0043565">
    <property type="term" value="F:sequence-specific DNA binding"/>
    <property type="evidence" value="ECO:0007669"/>
    <property type="project" value="InterPro"/>
</dbReference>
<feature type="compositionally biased region" description="Basic residues" evidence="6">
    <location>
        <begin position="227"/>
        <end position="237"/>
    </location>
</feature>
<sequence length="648" mass="71264">MSSTDTNVKDNTDVDNNSQTRKANTSPAASTASQSSSPAGSTLFVIDDNSSSESPTPPIRIPTPPKPMTSTIPQTSHILVPTTSLASTHDIVNGTAAQQRRRNSSIAKLLGGHPLNNQHIEEIHQQILDDLSAQNTTNNNDNGTDIGIQRSRSSITRTLLMNSERINSIPKLHKKPQAIPTPSIARDFEYLIRSEYDKPDTEQSSSILQRNNSSPKIIQNPNARSPTHSKLKRKRPILKPPLPPTSNIPPFSLHEPFELQSSSATNPSSSLHHSHSQNDIIHSDSSKRIRHSNSQSFSLPLMTENKKLARKPSTHTWTSLGFNGTISNISNSFGYHTTTTPSSTSSSTSSTNIGGDSRLKNDYDNGSRRNNNANDSNSNTGQQQQQQQQSSSWSSLVKSESPHGLRDPYSTFSSQSFFPHNGHRFGSGASGTGQIQLWQFLLELLSDTSASAIIGWEGSNGEFKLIDPDEVARRWGERKSKPNMNYDKLSRALRYYYDKNIMTKVHGKRYAYKFDFNGLHQLNQPQLPESPYTKYQQEMMRSSQAHAAYFKWSALSSAAATTSAVHMPHHHHHHPTTAVAAAAVASTAYTNYWNHPNTYDYTANFPTANPYLSSSYWVSPTASTTSTGTGGLSVTSTASTAISPSLPY</sequence>
<feature type="compositionally biased region" description="Pro residues" evidence="6">
    <location>
        <begin position="238"/>
        <end position="247"/>
    </location>
</feature>
<comment type="caution">
    <text evidence="8">The sequence shown here is derived from an EMBL/GenBank/DDBJ whole genome shotgun (WGS) entry which is preliminary data.</text>
</comment>
<accession>A0A814U944</accession>
<evidence type="ECO:0000313" key="9">
    <source>
        <dbReference type="Proteomes" id="UP000663845"/>
    </source>
</evidence>
<feature type="region of interest" description="Disordered" evidence="6">
    <location>
        <begin position="337"/>
        <end position="412"/>
    </location>
</feature>
<feature type="compositionally biased region" description="Low complexity" evidence="6">
    <location>
        <begin position="624"/>
        <end position="641"/>
    </location>
</feature>
<dbReference type="PROSITE" id="PS00346">
    <property type="entry name" value="ETS_DOMAIN_2"/>
    <property type="match status" value="1"/>
</dbReference>
<comment type="subcellular location">
    <subcellularLocation>
        <location evidence="1 5">Nucleus</location>
    </subcellularLocation>
</comment>
<dbReference type="SUPFAM" id="SSF46785">
    <property type="entry name" value="Winged helix' DNA-binding domain"/>
    <property type="match status" value="1"/>
</dbReference>
<feature type="compositionally biased region" description="Low complexity" evidence="6">
    <location>
        <begin position="337"/>
        <end position="351"/>
    </location>
</feature>
<dbReference type="PROSITE" id="PS00345">
    <property type="entry name" value="ETS_DOMAIN_1"/>
    <property type="match status" value="1"/>
</dbReference>
<feature type="compositionally biased region" description="Basic and acidic residues" evidence="6">
    <location>
        <begin position="357"/>
        <end position="367"/>
    </location>
</feature>
<keyword evidence="3 5" id="KW-0238">DNA-binding</keyword>
<feature type="region of interest" description="Disordered" evidence="6">
    <location>
        <begin position="198"/>
        <end position="302"/>
    </location>
</feature>
<comment type="similarity">
    <text evidence="2 5">Belongs to the ETS family.</text>
</comment>
<dbReference type="PROSITE" id="PS50061">
    <property type="entry name" value="ETS_DOMAIN_3"/>
    <property type="match status" value="1"/>
</dbReference>
<dbReference type="Pfam" id="PF00178">
    <property type="entry name" value="Ets"/>
    <property type="match status" value="1"/>
</dbReference>
<feature type="compositionally biased region" description="Polar residues" evidence="6">
    <location>
        <begin position="259"/>
        <end position="271"/>
    </location>
</feature>
<feature type="compositionally biased region" description="Low complexity" evidence="6">
    <location>
        <begin position="368"/>
        <end position="395"/>
    </location>
</feature>
<feature type="compositionally biased region" description="Pro residues" evidence="6">
    <location>
        <begin position="55"/>
        <end position="67"/>
    </location>
</feature>
<dbReference type="Gene3D" id="1.10.10.10">
    <property type="entry name" value="Winged helix-like DNA-binding domain superfamily/Winged helix DNA-binding domain"/>
    <property type="match status" value="1"/>
</dbReference>
<dbReference type="PANTHER" id="PTHR11849:SF304">
    <property type="entry name" value="DNA-BINDING PROTEIN D-ETS-3"/>
    <property type="match status" value="1"/>
</dbReference>
<feature type="compositionally biased region" description="Low complexity" evidence="6">
    <location>
        <begin position="14"/>
        <end position="42"/>
    </location>
</feature>
<evidence type="ECO:0000256" key="2">
    <source>
        <dbReference type="ARBA" id="ARBA00005562"/>
    </source>
</evidence>
<keyword evidence="4 5" id="KW-0539">Nucleus</keyword>
<evidence type="ECO:0000256" key="3">
    <source>
        <dbReference type="ARBA" id="ARBA00023125"/>
    </source>
</evidence>
<dbReference type="PANTHER" id="PTHR11849">
    <property type="entry name" value="ETS"/>
    <property type="match status" value="1"/>
</dbReference>
<gene>
    <name evidence="8" type="ORF">JYZ213_LOCUS25273</name>
</gene>
<feature type="domain" description="ETS" evidence="7">
    <location>
        <begin position="435"/>
        <end position="515"/>
    </location>
</feature>
<dbReference type="GO" id="GO:0030154">
    <property type="term" value="P:cell differentiation"/>
    <property type="evidence" value="ECO:0007669"/>
    <property type="project" value="TreeGrafter"/>
</dbReference>
<evidence type="ECO:0000313" key="8">
    <source>
        <dbReference type="EMBL" id="CAF1172068.1"/>
    </source>
</evidence>
<dbReference type="GO" id="GO:0000981">
    <property type="term" value="F:DNA-binding transcription factor activity, RNA polymerase II-specific"/>
    <property type="evidence" value="ECO:0007669"/>
    <property type="project" value="TreeGrafter"/>
</dbReference>
<evidence type="ECO:0000256" key="1">
    <source>
        <dbReference type="ARBA" id="ARBA00004123"/>
    </source>
</evidence>
<name>A0A814U944_9BILA</name>
<evidence type="ECO:0000259" key="7">
    <source>
        <dbReference type="PROSITE" id="PS50061"/>
    </source>
</evidence>
<evidence type="ECO:0000256" key="5">
    <source>
        <dbReference type="RuleBase" id="RU004019"/>
    </source>
</evidence>
<dbReference type="InterPro" id="IPR046328">
    <property type="entry name" value="ETS_fam"/>
</dbReference>
<dbReference type="SMART" id="SM00413">
    <property type="entry name" value="ETS"/>
    <property type="match status" value="1"/>
</dbReference>
<protein>
    <recommendedName>
        <fullName evidence="7">ETS domain-containing protein</fullName>
    </recommendedName>
</protein>
<dbReference type="GO" id="GO:0005634">
    <property type="term" value="C:nucleus"/>
    <property type="evidence" value="ECO:0007669"/>
    <property type="project" value="UniProtKB-SubCell"/>
</dbReference>
<dbReference type="InterPro" id="IPR000418">
    <property type="entry name" value="Ets_dom"/>
</dbReference>
<feature type="region of interest" description="Disordered" evidence="6">
    <location>
        <begin position="1"/>
        <end position="73"/>
    </location>
</feature>
<dbReference type="InterPro" id="IPR036388">
    <property type="entry name" value="WH-like_DNA-bd_sf"/>
</dbReference>
<feature type="region of interest" description="Disordered" evidence="6">
    <location>
        <begin position="624"/>
        <end position="648"/>
    </location>
</feature>
<dbReference type="AlphaFoldDB" id="A0A814U944"/>
<dbReference type="InterPro" id="IPR036390">
    <property type="entry name" value="WH_DNA-bd_sf"/>
</dbReference>
<evidence type="ECO:0000256" key="4">
    <source>
        <dbReference type="ARBA" id="ARBA00023242"/>
    </source>
</evidence>